<proteinExistence type="predicted"/>
<dbReference type="Proteomes" id="UP000199682">
    <property type="component" value="Unassembled WGS sequence"/>
</dbReference>
<reference evidence="2" key="1">
    <citation type="submission" date="2016-10" db="EMBL/GenBank/DDBJ databases">
        <authorList>
            <person name="Varghese N."/>
            <person name="Submissions S."/>
        </authorList>
    </citation>
    <scope>NUCLEOTIDE SEQUENCE [LARGE SCALE GENOMIC DNA]</scope>
    <source>
        <strain evidence="2">DSM 44796</strain>
    </source>
</reference>
<accession>A0A1G9Z4C0</accession>
<evidence type="ECO:0000313" key="1">
    <source>
        <dbReference type="EMBL" id="SDN16077.1"/>
    </source>
</evidence>
<name>A0A1G9Z4C0_9PSEU</name>
<sequence>MTKTWVRLCSARSPIPGRTPGLVWAMWQPGYSAAPWPHDELTPGFAYYVCETQPNGERAATYRATATHVLPPTRVATPEGAYGLMAEHVFDDSLRMGPDEWKAHPYNVLKAEFLWPQRVVAWRATLVAVGPHVLAGLGRFPRTGWLTTDTITL</sequence>
<dbReference type="RefSeq" id="WP_143028115.1">
    <property type="nucleotide sequence ID" value="NZ_FNET01000037.1"/>
</dbReference>
<dbReference type="EMBL" id="FNET01000037">
    <property type="protein sequence ID" value="SDN16077.1"/>
    <property type="molecule type" value="Genomic_DNA"/>
</dbReference>
<evidence type="ECO:0000313" key="2">
    <source>
        <dbReference type="Proteomes" id="UP000199682"/>
    </source>
</evidence>
<dbReference type="AlphaFoldDB" id="A0A1G9Z4C0"/>
<organism evidence="1 2">
    <name type="scientific">Lentzea albidocapillata subsp. violacea</name>
    <dbReference type="NCBI Taxonomy" id="128104"/>
    <lineage>
        <taxon>Bacteria</taxon>
        <taxon>Bacillati</taxon>
        <taxon>Actinomycetota</taxon>
        <taxon>Actinomycetes</taxon>
        <taxon>Pseudonocardiales</taxon>
        <taxon>Pseudonocardiaceae</taxon>
        <taxon>Lentzea</taxon>
    </lineage>
</organism>
<protein>
    <submittedName>
        <fullName evidence="1">Uncharacterized protein</fullName>
    </submittedName>
</protein>
<gene>
    <name evidence="1" type="ORF">SAMN04488074_13717</name>
</gene>